<gene>
    <name evidence="2" type="ORF">SMN809_LOCUS74162</name>
</gene>
<dbReference type="Proteomes" id="UP000676336">
    <property type="component" value="Unassembled WGS sequence"/>
</dbReference>
<dbReference type="EMBL" id="CAJOBI010329550">
    <property type="protein sequence ID" value="CAF5196457.1"/>
    <property type="molecule type" value="Genomic_DNA"/>
</dbReference>
<feature type="non-terminal residue" evidence="2">
    <location>
        <position position="1"/>
    </location>
</feature>
<protein>
    <submittedName>
        <fullName evidence="2">Uncharacterized protein</fullName>
    </submittedName>
</protein>
<sequence>ITNSMAYFDNNTSTRKHRSTQNKIPARYILTPTPPSRRNQNPNNGSNLFISLLLLASAMFHRSF</sequence>
<feature type="compositionally biased region" description="Polar residues" evidence="1">
    <location>
        <begin position="1"/>
        <end position="13"/>
    </location>
</feature>
<reference evidence="2" key="1">
    <citation type="submission" date="2021-02" db="EMBL/GenBank/DDBJ databases">
        <authorList>
            <person name="Nowell W R."/>
        </authorList>
    </citation>
    <scope>NUCLEOTIDE SEQUENCE</scope>
</reference>
<evidence type="ECO:0000313" key="2">
    <source>
        <dbReference type="EMBL" id="CAF5196457.1"/>
    </source>
</evidence>
<evidence type="ECO:0000313" key="3">
    <source>
        <dbReference type="Proteomes" id="UP000676336"/>
    </source>
</evidence>
<name>A0A8S3ICQ2_9BILA</name>
<organism evidence="2 3">
    <name type="scientific">Rotaria magnacalcarata</name>
    <dbReference type="NCBI Taxonomy" id="392030"/>
    <lineage>
        <taxon>Eukaryota</taxon>
        <taxon>Metazoa</taxon>
        <taxon>Spiralia</taxon>
        <taxon>Gnathifera</taxon>
        <taxon>Rotifera</taxon>
        <taxon>Eurotatoria</taxon>
        <taxon>Bdelloidea</taxon>
        <taxon>Philodinida</taxon>
        <taxon>Philodinidae</taxon>
        <taxon>Rotaria</taxon>
    </lineage>
</organism>
<feature type="region of interest" description="Disordered" evidence="1">
    <location>
        <begin position="1"/>
        <end position="44"/>
    </location>
</feature>
<dbReference type="AlphaFoldDB" id="A0A8S3ICQ2"/>
<accession>A0A8S3ICQ2</accession>
<comment type="caution">
    <text evidence="2">The sequence shown here is derived from an EMBL/GenBank/DDBJ whole genome shotgun (WGS) entry which is preliminary data.</text>
</comment>
<proteinExistence type="predicted"/>
<evidence type="ECO:0000256" key="1">
    <source>
        <dbReference type="SAM" id="MobiDB-lite"/>
    </source>
</evidence>